<dbReference type="EMBL" id="AP017378">
    <property type="protein sequence ID" value="BBD08557.1"/>
    <property type="molecule type" value="Genomic_DNA"/>
</dbReference>
<dbReference type="KEGG" id="dfl:DFE_1831"/>
<reference evidence="1 2" key="1">
    <citation type="journal article" date="2018" name="Sci. Adv.">
        <title>Multi-heme cytochromes provide a pathway for survival in energy-limited environments.</title>
        <authorList>
            <person name="Deng X."/>
            <person name="Dohmae N."/>
            <person name="Nealson K.H."/>
            <person name="Hashimoto K."/>
            <person name="Okamoto A."/>
        </authorList>
    </citation>
    <scope>NUCLEOTIDE SEQUENCE [LARGE SCALE GENOMIC DNA]</scope>
    <source>
        <strain evidence="1 2">IS5</strain>
    </source>
</reference>
<gene>
    <name evidence="1" type="ORF">DFE_1831</name>
</gene>
<evidence type="ECO:0000313" key="2">
    <source>
        <dbReference type="Proteomes" id="UP000269883"/>
    </source>
</evidence>
<dbReference type="OrthoDB" id="9792285at2"/>
<dbReference type="AlphaFoldDB" id="A0A2Z6AZ62"/>
<sequence length="258" mass="27413">MRTRELIIGLLVMACAIGVSGCGGNDFEAPRLMTEGLANPCGLAFDGRGRLYVAEAGKGRVLALGHGDERVTVADNIEQLAGVEIDRDNKVLVISRSRGEVLSIGPRGEQTVLVSGLNEPQGLLAERFGGLLIFEGGRGRVLRLGRDGTLREAVSPQEQVGAVSPAAWDAADSCADVLHPGIRFGTSMAVDPVLMAVAPSGAVYVADQQTKVIRSVTGSGYRRFLVPDGQDVTGMACDRDGNLFYCTMQGRIYWLPRP</sequence>
<dbReference type="PROSITE" id="PS51257">
    <property type="entry name" value="PROKAR_LIPOPROTEIN"/>
    <property type="match status" value="1"/>
</dbReference>
<dbReference type="Gene3D" id="2.120.10.30">
    <property type="entry name" value="TolB, C-terminal domain"/>
    <property type="match status" value="1"/>
</dbReference>
<keyword evidence="1" id="KW-0418">Kinase</keyword>
<dbReference type="Proteomes" id="UP000269883">
    <property type="component" value="Chromosome"/>
</dbReference>
<protein>
    <submittedName>
        <fullName evidence="1">Ser/Thr protein kinase</fullName>
    </submittedName>
</protein>
<evidence type="ECO:0000313" key="1">
    <source>
        <dbReference type="EMBL" id="BBD08557.1"/>
    </source>
</evidence>
<name>A0A2Z6AZ62_9BACT</name>
<keyword evidence="2" id="KW-1185">Reference proteome</keyword>
<dbReference type="InterPro" id="IPR011042">
    <property type="entry name" value="6-blade_b-propeller_TolB-like"/>
</dbReference>
<dbReference type="RefSeq" id="WP_126378744.1">
    <property type="nucleotide sequence ID" value="NZ_AP017378.1"/>
</dbReference>
<accession>A0A2Z6AZ62</accession>
<dbReference type="GO" id="GO:0016301">
    <property type="term" value="F:kinase activity"/>
    <property type="evidence" value="ECO:0007669"/>
    <property type="project" value="UniProtKB-KW"/>
</dbReference>
<dbReference type="SUPFAM" id="SSF101898">
    <property type="entry name" value="NHL repeat"/>
    <property type="match status" value="1"/>
</dbReference>
<proteinExistence type="predicted"/>
<organism evidence="1 2">
    <name type="scientific">Desulfovibrio ferrophilus</name>
    <dbReference type="NCBI Taxonomy" id="241368"/>
    <lineage>
        <taxon>Bacteria</taxon>
        <taxon>Pseudomonadati</taxon>
        <taxon>Thermodesulfobacteriota</taxon>
        <taxon>Desulfovibrionia</taxon>
        <taxon>Desulfovibrionales</taxon>
        <taxon>Desulfovibrionaceae</taxon>
        <taxon>Desulfovibrio</taxon>
    </lineage>
</organism>
<keyword evidence="1" id="KW-0808">Transferase</keyword>